<dbReference type="Proteomes" id="UP001599542">
    <property type="component" value="Unassembled WGS sequence"/>
</dbReference>
<evidence type="ECO:0000313" key="2">
    <source>
        <dbReference type="EMBL" id="MFE1353350.1"/>
    </source>
</evidence>
<organism evidence="2 3">
    <name type="scientific">Kitasatospora phosalacinea</name>
    <dbReference type="NCBI Taxonomy" id="2065"/>
    <lineage>
        <taxon>Bacteria</taxon>
        <taxon>Bacillati</taxon>
        <taxon>Actinomycetota</taxon>
        <taxon>Actinomycetes</taxon>
        <taxon>Kitasatosporales</taxon>
        <taxon>Streptomycetaceae</taxon>
        <taxon>Kitasatospora</taxon>
    </lineage>
</organism>
<keyword evidence="3" id="KW-1185">Reference proteome</keyword>
<dbReference type="RefSeq" id="WP_380326766.1">
    <property type="nucleotide sequence ID" value="NZ_JBHYPW010000035.1"/>
</dbReference>
<protein>
    <submittedName>
        <fullName evidence="2">Uncharacterized protein</fullName>
    </submittedName>
</protein>
<sequence>MQQSDPSGTGGGQGGRGAAERARWIGSTLHRLTGRPPAVERLGGGGFRVTARVVEQPDAAVAAAVLRALGAGDRFGHRKGERWESLWAEVDPAPADLVPERGAAR</sequence>
<reference evidence="2 3" key="1">
    <citation type="submission" date="2024-09" db="EMBL/GenBank/DDBJ databases">
        <title>The Natural Products Discovery Center: Release of the First 8490 Sequenced Strains for Exploring Actinobacteria Biosynthetic Diversity.</title>
        <authorList>
            <person name="Kalkreuter E."/>
            <person name="Kautsar S.A."/>
            <person name="Yang D."/>
            <person name="Bader C.D."/>
            <person name="Teijaro C.N."/>
            <person name="Fluegel L."/>
            <person name="Davis C.M."/>
            <person name="Simpson J.R."/>
            <person name="Lauterbach L."/>
            <person name="Steele A.D."/>
            <person name="Gui C."/>
            <person name="Meng S."/>
            <person name="Li G."/>
            <person name="Viehrig K."/>
            <person name="Ye F."/>
            <person name="Su P."/>
            <person name="Kiefer A.F."/>
            <person name="Nichols A."/>
            <person name="Cepeda A.J."/>
            <person name="Yan W."/>
            <person name="Fan B."/>
            <person name="Jiang Y."/>
            <person name="Adhikari A."/>
            <person name="Zheng C.-J."/>
            <person name="Schuster L."/>
            <person name="Cowan T.M."/>
            <person name="Smanski M.J."/>
            <person name="Chevrette M.G."/>
            <person name="De Carvalho L.P.S."/>
            <person name="Shen B."/>
        </authorList>
    </citation>
    <scope>NUCLEOTIDE SEQUENCE [LARGE SCALE GENOMIC DNA]</scope>
    <source>
        <strain evidence="2 3">NPDC058753</strain>
    </source>
</reference>
<proteinExistence type="predicted"/>
<gene>
    <name evidence="2" type="ORF">ACFW6T_15325</name>
</gene>
<dbReference type="EMBL" id="JBHYPX010000027">
    <property type="protein sequence ID" value="MFE1353350.1"/>
    <property type="molecule type" value="Genomic_DNA"/>
</dbReference>
<name>A0ABW6GKX7_9ACTN</name>
<evidence type="ECO:0000256" key="1">
    <source>
        <dbReference type="SAM" id="MobiDB-lite"/>
    </source>
</evidence>
<feature type="compositionally biased region" description="Gly residues" evidence="1">
    <location>
        <begin position="8"/>
        <end position="17"/>
    </location>
</feature>
<feature type="region of interest" description="Disordered" evidence="1">
    <location>
        <begin position="1"/>
        <end position="20"/>
    </location>
</feature>
<accession>A0ABW6GKX7</accession>
<evidence type="ECO:0000313" key="3">
    <source>
        <dbReference type="Proteomes" id="UP001599542"/>
    </source>
</evidence>
<comment type="caution">
    <text evidence="2">The sequence shown here is derived from an EMBL/GenBank/DDBJ whole genome shotgun (WGS) entry which is preliminary data.</text>
</comment>